<gene>
    <name evidence="1" type="ordered locus">VS_II1473</name>
</gene>
<evidence type="ECO:0000313" key="1">
    <source>
        <dbReference type="EMBL" id="CAV27652.1"/>
    </source>
</evidence>
<accession>B7VU01</accession>
<reference evidence="1 2" key="1">
    <citation type="submission" date="2009-02" db="EMBL/GenBank/DDBJ databases">
        <title>Vibrio splendidus str. LGP32 complete genome.</title>
        <authorList>
            <person name="Mazel D."/>
            <person name="Le Roux F."/>
        </authorList>
    </citation>
    <scope>NUCLEOTIDE SEQUENCE [LARGE SCALE GENOMIC DNA]</scope>
    <source>
        <strain evidence="1 2">LGP32</strain>
    </source>
</reference>
<organism evidence="1 2">
    <name type="scientific">Vibrio atlanticus (strain LGP32)</name>
    <name type="common">Vibrio splendidus (strain Mel32)</name>
    <dbReference type="NCBI Taxonomy" id="575788"/>
    <lineage>
        <taxon>Bacteria</taxon>
        <taxon>Pseudomonadati</taxon>
        <taxon>Pseudomonadota</taxon>
        <taxon>Gammaproteobacteria</taxon>
        <taxon>Vibrionales</taxon>
        <taxon>Vibrionaceae</taxon>
        <taxon>Vibrio</taxon>
    </lineage>
</organism>
<dbReference type="AlphaFoldDB" id="B7VU01"/>
<dbReference type="EMBL" id="FM954973">
    <property type="protein sequence ID" value="CAV27652.1"/>
    <property type="molecule type" value="Genomic_DNA"/>
</dbReference>
<proteinExistence type="predicted"/>
<dbReference type="KEGG" id="vsp:VS_II1473"/>
<sequence length="60" mass="6571">MDELLSALLLGSIYTVDRTIATTKPKIGDKNYNEASGVCVVCDNVGSLIIFFKTPHKCEH</sequence>
<dbReference type="HOGENOM" id="CLU_2940669_0_0_6"/>
<dbReference type="Proteomes" id="UP000009100">
    <property type="component" value="Chromosome 2"/>
</dbReference>
<evidence type="ECO:0000313" key="2">
    <source>
        <dbReference type="Proteomes" id="UP000009100"/>
    </source>
</evidence>
<protein>
    <submittedName>
        <fullName evidence="1">Uncharacterized protein</fullName>
    </submittedName>
</protein>
<name>B7VU01_VIBA3</name>